<dbReference type="SUPFAM" id="SSF48726">
    <property type="entry name" value="Immunoglobulin"/>
    <property type="match status" value="1"/>
</dbReference>
<evidence type="ECO:0000313" key="3">
    <source>
        <dbReference type="Proteomes" id="UP000230750"/>
    </source>
</evidence>
<dbReference type="Proteomes" id="UP000230750">
    <property type="component" value="Unassembled WGS sequence"/>
</dbReference>
<accession>A0A2G8JN50</accession>
<name>A0A2G8JN50_STIJA</name>
<dbReference type="EMBL" id="MRZV01001540">
    <property type="protein sequence ID" value="PIK37192.1"/>
    <property type="molecule type" value="Genomic_DNA"/>
</dbReference>
<feature type="non-terminal residue" evidence="2">
    <location>
        <position position="123"/>
    </location>
</feature>
<evidence type="ECO:0000313" key="2">
    <source>
        <dbReference type="EMBL" id="PIK37192.1"/>
    </source>
</evidence>
<keyword evidence="3" id="KW-1185">Reference proteome</keyword>
<dbReference type="OrthoDB" id="10570752at2759"/>
<comment type="caution">
    <text evidence="2">The sequence shown here is derived from an EMBL/GenBank/DDBJ whole genome shotgun (WGS) entry which is preliminary data.</text>
</comment>
<gene>
    <name evidence="2" type="ORF">BSL78_25974</name>
</gene>
<reference evidence="2 3" key="1">
    <citation type="journal article" date="2017" name="PLoS Biol.">
        <title>The sea cucumber genome provides insights into morphological evolution and visceral regeneration.</title>
        <authorList>
            <person name="Zhang X."/>
            <person name="Sun L."/>
            <person name="Yuan J."/>
            <person name="Sun Y."/>
            <person name="Gao Y."/>
            <person name="Zhang L."/>
            <person name="Li S."/>
            <person name="Dai H."/>
            <person name="Hamel J.F."/>
            <person name="Liu C."/>
            <person name="Yu Y."/>
            <person name="Liu S."/>
            <person name="Lin W."/>
            <person name="Guo K."/>
            <person name="Jin S."/>
            <person name="Xu P."/>
            <person name="Storey K.B."/>
            <person name="Huan P."/>
            <person name="Zhang T."/>
            <person name="Zhou Y."/>
            <person name="Zhang J."/>
            <person name="Lin C."/>
            <person name="Li X."/>
            <person name="Xing L."/>
            <person name="Huo D."/>
            <person name="Sun M."/>
            <person name="Wang L."/>
            <person name="Mercier A."/>
            <person name="Li F."/>
            <person name="Yang H."/>
            <person name="Xiang J."/>
        </authorList>
    </citation>
    <scope>NUCLEOTIDE SEQUENCE [LARGE SCALE GENOMIC DNA]</scope>
    <source>
        <strain evidence="2">Shaxun</strain>
        <tissue evidence="2">Muscle</tissue>
    </source>
</reference>
<protein>
    <recommendedName>
        <fullName evidence="4">Immunoglobulin V-set domain-containing protein</fullName>
    </recommendedName>
</protein>
<dbReference type="InterPro" id="IPR036179">
    <property type="entry name" value="Ig-like_dom_sf"/>
</dbReference>
<dbReference type="Gene3D" id="2.60.40.10">
    <property type="entry name" value="Immunoglobulins"/>
    <property type="match status" value="1"/>
</dbReference>
<feature type="chain" id="PRO_5013909860" description="Immunoglobulin V-set domain-containing protein" evidence="1">
    <location>
        <begin position="23"/>
        <end position="123"/>
    </location>
</feature>
<dbReference type="InterPro" id="IPR013783">
    <property type="entry name" value="Ig-like_fold"/>
</dbReference>
<sequence length="123" mass="14184">MDTRALTVLMALLMLMKSELIANDEECDLLQYLTIGRNGTIQCSFSEYHAVSWFNIEKDTTLLFYEKGVIPEDGYASDDYDIYPNGSLFIRNVTLEHETMFRVTKVISLSKPIVSYEIRVRTI</sequence>
<organism evidence="2 3">
    <name type="scientific">Stichopus japonicus</name>
    <name type="common">Sea cucumber</name>
    <dbReference type="NCBI Taxonomy" id="307972"/>
    <lineage>
        <taxon>Eukaryota</taxon>
        <taxon>Metazoa</taxon>
        <taxon>Echinodermata</taxon>
        <taxon>Eleutherozoa</taxon>
        <taxon>Echinozoa</taxon>
        <taxon>Holothuroidea</taxon>
        <taxon>Aspidochirotacea</taxon>
        <taxon>Aspidochirotida</taxon>
        <taxon>Stichopodidae</taxon>
        <taxon>Apostichopus</taxon>
    </lineage>
</organism>
<evidence type="ECO:0000256" key="1">
    <source>
        <dbReference type="SAM" id="SignalP"/>
    </source>
</evidence>
<dbReference type="AlphaFoldDB" id="A0A2G8JN50"/>
<feature type="signal peptide" evidence="1">
    <location>
        <begin position="1"/>
        <end position="22"/>
    </location>
</feature>
<keyword evidence="1" id="KW-0732">Signal</keyword>
<evidence type="ECO:0008006" key="4">
    <source>
        <dbReference type="Google" id="ProtNLM"/>
    </source>
</evidence>
<proteinExistence type="predicted"/>